<dbReference type="InterPro" id="IPR052350">
    <property type="entry name" value="Metallo-dep_Lactonases"/>
</dbReference>
<dbReference type="PANTHER" id="PTHR43569:SF2">
    <property type="entry name" value="AMIDOHYDROLASE-RELATED DOMAIN-CONTAINING PROTEIN"/>
    <property type="match status" value="1"/>
</dbReference>
<evidence type="ECO:0000313" key="4">
    <source>
        <dbReference type="Proteomes" id="UP000193560"/>
    </source>
</evidence>
<accession>A0A1X2HYV8</accession>
<dbReference type="OrthoDB" id="2135488at2759"/>
<dbReference type="GO" id="GO:0016787">
    <property type="term" value="F:hydrolase activity"/>
    <property type="evidence" value="ECO:0007669"/>
    <property type="project" value="InterPro"/>
</dbReference>
<proteinExistence type="inferred from homology"/>
<dbReference type="EMBL" id="MCGE01000049">
    <property type="protein sequence ID" value="ORZ04625.1"/>
    <property type="molecule type" value="Genomic_DNA"/>
</dbReference>
<evidence type="ECO:0000256" key="1">
    <source>
        <dbReference type="ARBA" id="ARBA00038310"/>
    </source>
</evidence>
<gene>
    <name evidence="3" type="ORF">BCR42DRAFT_429084</name>
</gene>
<dbReference type="InterPro" id="IPR006680">
    <property type="entry name" value="Amidohydro-rel"/>
</dbReference>
<evidence type="ECO:0000259" key="2">
    <source>
        <dbReference type="Pfam" id="PF04909"/>
    </source>
</evidence>
<reference evidence="3 4" key="1">
    <citation type="submission" date="2016-07" db="EMBL/GenBank/DDBJ databases">
        <title>Pervasive Adenine N6-methylation of Active Genes in Fungi.</title>
        <authorList>
            <consortium name="DOE Joint Genome Institute"/>
            <person name="Mondo S.J."/>
            <person name="Dannebaum R.O."/>
            <person name="Kuo R.C."/>
            <person name="Labutti K."/>
            <person name="Haridas S."/>
            <person name="Kuo A."/>
            <person name="Salamov A."/>
            <person name="Ahrendt S.R."/>
            <person name="Lipzen A."/>
            <person name="Sullivan W."/>
            <person name="Andreopoulos W.B."/>
            <person name="Clum A."/>
            <person name="Lindquist E."/>
            <person name="Daum C."/>
            <person name="Ramamoorthy G.K."/>
            <person name="Gryganskyi A."/>
            <person name="Culley D."/>
            <person name="Magnuson J.K."/>
            <person name="James T.Y."/>
            <person name="O'Malley M.A."/>
            <person name="Stajich J.E."/>
            <person name="Spatafora J.W."/>
            <person name="Visel A."/>
            <person name="Grigoriev I.V."/>
        </authorList>
    </citation>
    <scope>NUCLEOTIDE SEQUENCE [LARGE SCALE GENOMIC DNA]</scope>
    <source>
        <strain evidence="3 4">NRRL 1336</strain>
    </source>
</reference>
<dbReference type="PANTHER" id="PTHR43569">
    <property type="entry name" value="AMIDOHYDROLASE"/>
    <property type="match status" value="1"/>
</dbReference>
<dbReference type="STRING" id="90262.A0A1X2HYV8"/>
<name>A0A1X2HYV8_9FUNG</name>
<comment type="caution">
    <text evidence="3">The sequence shown here is derived from an EMBL/GenBank/DDBJ whole genome shotgun (WGS) entry which is preliminary data.</text>
</comment>
<dbReference type="InterPro" id="IPR032466">
    <property type="entry name" value="Metal_Hydrolase"/>
</dbReference>
<dbReference type="Gene3D" id="3.20.20.140">
    <property type="entry name" value="Metal-dependent hydrolases"/>
    <property type="match status" value="1"/>
</dbReference>
<dbReference type="SUPFAM" id="SSF51556">
    <property type="entry name" value="Metallo-dependent hydrolases"/>
    <property type="match status" value="1"/>
</dbReference>
<sequence>MQSASFLEGIRILGEEEFGLLFEMVIDCHRYPDQFPALIDLVAQCPSVSFVLDHMAKPPCHLSSDSSAFSHWASCMQTLASYPNVVACKVSGLITEVEDNTSLISAQHLGPFVQVAKDTFGIDRLIFGGDWPVCEATQGGTWQLWVDVLQEIVQAWEPEEQTRLFVTNAQRCYNLV</sequence>
<keyword evidence="4" id="KW-1185">Reference proteome</keyword>
<protein>
    <recommendedName>
        <fullName evidence="2">Amidohydrolase-related domain-containing protein</fullName>
    </recommendedName>
</protein>
<dbReference type="Proteomes" id="UP000193560">
    <property type="component" value="Unassembled WGS sequence"/>
</dbReference>
<evidence type="ECO:0000313" key="3">
    <source>
        <dbReference type="EMBL" id="ORZ04625.1"/>
    </source>
</evidence>
<dbReference type="Pfam" id="PF04909">
    <property type="entry name" value="Amidohydro_2"/>
    <property type="match status" value="1"/>
</dbReference>
<feature type="domain" description="Amidohydrolase-related" evidence="2">
    <location>
        <begin position="26"/>
        <end position="175"/>
    </location>
</feature>
<organism evidence="3 4">
    <name type="scientific">Absidia repens</name>
    <dbReference type="NCBI Taxonomy" id="90262"/>
    <lineage>
        <taxon>Eukaryota</taxon>
        <taxon>Fungi</taxon>
        <taxon>Fungi incertae sedis</taxon>
        <taxon>Mucoromycota</taxon>
        <taxon>Mucoromycotina</taxon>
        <taxon>Mucoromycetes</taxon>
        <taxon>Mucorales</taxon>
        <taxon>Cunninghamellaceae</taxon>
        <taxon>Absidia</taxon>
    </lineage>
</organism>
<dbReference type="AlphaFoldDB" id="A0A1X2HYV8"/>
<comment type="similarity">
    <text evidence="1">Belongs to the metallo-dependent hydrolases superfamily.</text>
</comment>